<dbReference type="Pfam" id="PF05016">
    <property type="entry name" value="ParE_toxin"/>
    <property type="match status" value="1"/>
</dbReference>
<organism evidence="2 3">
    <name type="scientific">Candidatus Acetatifactor stercoripullorum</name>
    <dbReference type="NCBI Taxonomy" id="2838414"/>
    <lineage>
        <taxon>Bacteria</taxon>
        <taxon>Bacillati</taxon>
        <taxon>Bacillota</taxon>
        <taxon>Clostridia</taxon>
        <taxon>Lachnospirales</taxon>
        <taxon>Lachnospiraceae</taxon>
        <taxon>Acetatifactor</taxon>
    </lineage>
</organism>
<dbReference type="InterPro" id="IPR035093">
    <property type="entry name" value="RelE/ParE_toxin_dom_sf"/>
</dbReference>
<reference evidence="2" key="2">
    <citation type="submission" date="2021-04" db="EMBL/GenBank/DDBJ databases">
        <authorList>
            <person name="Gilroy R."/>
        </authorList>
    </citation>
    <scope>NUCLEOTIDE SEQUENCE</scope>
    <source>
        <strain evidence="2">CHK195-6426</strain>
    </source>
</reference>
<name>A0A9D1UCP5_9FIRM</name>
<proteinExistence type="predicted"/>
<dbReference type="Gene3D" id="3.30.2310.20">
    <property type="entry name" value="RelE-like"/>
    <property type="match status" value="1"/>
</dbReference>
<gene>
    <name evidence="2" type="ORF">H9742_12970</name>
</gene>
<reference evidence="2" key="1">
    <citation type="journal article" date="2021" name="PeerJ">
        <title>Extensive microbial diversity within the chicken gut microbiome revealed by metagenomics and culture.</title>
        <authorList>
            <person name="Gilroy R."/>
            <person name="Ravi A."/>
            <person name="Getino M."/>
            <person name="Pursley I."/>
            <person name="Horton D.L."/>
            <person name="Alikhan N.F."/>
            <person name="Baker D."/>
            <person name="Gharbi K."/>
            <person name="Hall N."/>
            <person name="Watson M."/>
            <person name="Adriaenssens E.M."/>
            <person name="Foster-Nyarko E."/>
            <person name="Jarju S."/>
            <person name="Secka A."/>
            <person name="Antonio M."/>
            <person name="Oren A."/>
            <person name="Chaudhuri R.R."/>
            <person name="La Ragione R."/>
            <person name="Hildebrand F."/>
            <person name="Pallen M.J."/>
        </authorList>
    </citation>
    <scope>NUCLEOTIDE SEQUENCE</scope>
    <source>
        <strain evidence="2">CHK195-6426</strain>
    </source>
</reference>
<evidence type="ECO:0000313" key="2">
    <source>
        <dbReference type="EMBL" id="HIW82408.1"/>
    </source>
</evidence>
<dbReference type="AlphaFoldDB" id="A0A9D1UCP5"/>
<dbReference type="Proteomes" id="UP000824265">
    <property type="component" value="Unassembled WGS sequence"/>
</dbReference>
<accession>A0A9D1UCP5</accession>
<keyword evidence="1" id="KW-1277">Toxin-antitoxin system</keyword>
<sequence length="115" mass="13747">MKKLEYSQVVRRKLKALRVRLTDEFGSEAAEKALKRITDAARGLEDFAEKGVAVSSMYDIDCDYRYLYVGHNYLFYRIEKDRIIIVEMFDDREDFMYKLFGIRSISQESLDYWDD</sequence>
<protein>
    <submittedName>
        <fullName evidence="2">Type II toxin-antitoxin system RelE/ParE family toxin</fullName>
    </submittedName>
</protein>
<evidence type="ECO:0000256" key="1">
    <source>
        <dbReference type="ARBA" id="ARBA00022649"/>
    </source>
</evidence>
<dbReference type="EMBL" id="DXGH01000072">
    <property type="protein sequence ID" value="HIW82408.1"/>
    <property type="molecule type" value="Genomic_DNA"/>
</dbReference>
<evidence type="ECO:0000313" key="3">
    <source>
        <dbReference type="Proteomes" id="UP000824265"/>
    </source>
</evidence>
<comment type="caution">
    <text evidence="2">The sequence shown here is derived from an EMBL/GenBank/DDBJ whole genome shotgun (WGS) entry which is preliminary data.</text>
</comment>
<dbReference type="InterPro" id="IPR007712">
    <property type="entry name" value="RelE/ParE_toxin"/>
</dbReference>